<evidence type="ECO:0000313" key="2">
    <source>
        <dbReference type="EMBL" id="KLU64172.1"/>
    </source>
</evidence>
<keyword evidence="1" id="KW-1133">Transmembrane helix</keyword>
<evidence type="ECO:0008006" key="4">
    <source>
        <dbReference type="Google" id="ProtNLM"/>
    </source>
</evidence>
<feature type="transmembrane region" description="Helical" evidence="1">
    <location>
        <begin position="167"/>
        <end position="187"/>
    </location>
</feature>
<feature type="transmembrane region" description="Helical" evidence="1">
    <location>
        <begin position="135"/>
        <end position="155"/>
    </location>
</feature>
<keyword evidence="3" id="KW-1185">Reference proteome</keyword>
<dbReference type="RefSeq" id="WP_047811751.1">
    <property type="nucleotide sequence ID" value="NZ_LDZY01000017.1"/>
</dbReference>
<proteinExistence type="predicted"/>
<keyword evidence="1" id="KW-0472">Membrane</keyword>
<keyword evidence="1" id="KW-0812">Transmembrane</keyword>
<organism evidence="2 3">
    <name type="scientific">Desulfosporosinus acididurans</name>
    <dbReference type="NCBI Taxonomy" id="476652"/>
    <lineage>
        <taxon>Bacteria</taxon>
        <taxon>Bacillati</taxon>
        <taxon>Bacillota</taxon>
        <taxon>Clostridia</taxon>
        <taxon>Eubacteriales</taxon>
        <taxon>Desulfitobacteriaceae</taxon>
        <taxon>Desulfosporosinus</taxon>
    </lineage>
</organism>
<feature type="transmembrane region" description="Helical" evidence="1">
    <location>
        <begin position="193"/>
        <end position="214"/>
    </location>
</feature>
<sequence length="282" mass="30592">MAFCTKCGSKLVEGETHQCPMQSAVSQQTISEDQTAAVAYTSTSLAPMMGKINLHQIIALIKNPFSSIELTAETGISYGVLGLITSALGMLFWFAAVYNNITSDIINLISLGKAFGLPGGSSIQSLLQLSYIKDFFVVALMVVVYIASMHFISNVMGLRKKDIKQTVAVLGSTQLIATVGFIVSALISYVSIPTSICSLVIVLITNIIIVTIVACDFYDIPTSKKVGVAALTIAVNIIISGLILQYFFKTEMLSMINTIFKTNYFSFNDFYSAMMQNIFRGL</sequence>
<comment type="caution">
    <text evidence="2">The sequence shown here is derived from an EMBL/GenBank/DDBJ whole genome shotgun (WGS) entry which is preliminary data.</text>
</comment>
<feature type="transmembrane region" description="Helical" evidence="1">
    <location>
        <begin position="76"/>
        <end position="98"/>
    </location>
</feature>
<reference evidence="2 3" key="1">
    <citation type="submission" date="2015-06" db="EMBL/GenBank/DDBJ databases">
        <title>Draft genome of the moderately acidophilic sulfate reducer Candidatus Desulfosporosinus acididurans strain M1.</title>
        <authorList>
            <person name="Poehlein A."/>
            <person name="Petzsch P."/>
            <person name="Johnson B.D."/>
            <person name="Schloemann M."/>
            <person name="Daniel R."/>
            <person name="Muehling M."/>
        </authorList>
    </citation>
    <scope>NUCLEOTIDE SEQUENCE [LARGE SCALE GENOMIC DNA]</scope>
    <source>
        <strain evidence="2 3">M1</strain>
    </source>
</reference>
<evidence type="ECO:0000313" key="3">
    <source>
        <dbReference type="Proteomes" id="UP000036356"/>
    </source>
</evidence>
<evidence type="ECO:0000256" key="1">
    <source>
        <dbReference type="SAM" id="Phobius"/>
    </source>
</evidence>
<name>A0A0J1FLD3_9FIRM</name>
<dbReference type="EMBL" id="LDZY01000017">
    <property type="protein sequence ID" value="KLU64172.1"/>
    <property type="molecule type" value="Genomic_DNA"/>
</dbReference>
<protein>
    <recommendedName>
        <fullName evidence="4">Yip1 domain protein</fullName>
    </recommendedName>
</protein>
<accession>A0A0J1FLD3</accession>
<dbReference type="AlphaFoldDB" id="A0A0J1FLD3"/>
<dbReference type="Proteomes" id="UP000036356">
    <property type="component" value="Unassembled WGS sequence"/>
</dbReference>
<gene>
    <name evidence="2" type="ORF">DEAC_c39870</name>
</gene>
<dbReference type="PATRIC" id="fig|476652.3.peg.4224"/>
<feature type="transmembrane region" description="Helical" evidence="1">
    <location>
        <begin position="226"/>
        <end position="248"/>
    </location>
</feature>